<comment type="caution">
    <text evidence="2">The sequence shown here is derived from an EMBL/GenBank/DDBJ whole genome shotgun (WGS) entry which is preliminary data.</text>
</comment>
<dbReference type="Gene3D" id="3.30.420.130">
    <property type="entry name" value="Dinitrogenase iron-molybdenum cofactor biosynthesis domain"/>
    <property type="match status" value="1"/>
</dbReference>
<proteinExistence type="predicted"/>
<dbReference type="SUPFAM" id="SSF53146">
    <property type="entry name" value="Nitrogenase accessory factor-like"/>
    <property type="match status" value="1"/>
</dbReference>
<dbReference type="InterPro" id="IPR036105">
    <property type="entry name" value="DiNase_FeMo-co_biosyn_sf"/>
</dbReference>
<reference evidence="2 3" key="1">
    <citation type="submission" date="2019-06" db="EMBL/GenBank/DDBJ databases">
        <title>Genomic insights into carbon and energy metabolism of Deferribacter autotrophicus revealed new metabolic traits in the phylum Deferribacteres.</title>
        <authorList>
            <person name="Slobodkin A.I."/>
            <person name="Slobodkina G.B."/>
            <person name="Allioux M."/>
            <person name="Alain K."/>
            <person name="Jebbar M."/>
            <person name="Shadrin V."/>
            <person name="Kublanov I.V."/>
            <person name="Toshchakov S.V."/>
            <person name="Bonch-Osmolovskaya E.A."/>
        </authorList>
    </citation>
    <scope>NUCLEOTIDE SEQUENCE [LARGE SCALE GENOMIC DNA]</scope>
    <source>
        <strain evidence="2 3">SL50</strain>
    </source>
</reference>
<evidence type="ECO:0000313" key="2">
    <source>
        <dbReference type="EMBL" id="KAA0258352.1"/>
    </source>
</evidence>
<sequence>MILLYNENMLEMEDVMEKVLIAIALDKNGNLAKTHFGDADFIQYIQMENGEITFSEKKENILKNFNEEKHGGHGKMKFAAEVLQDVKIVISGAMSPNFKRLKTNANLYPIVSKKDLENTIQYLKDNLQKIMKFFSGKENLVYFIE</sequence>
<feature type="domain" description="Dinitrogenase iron-molybdenum cofactor biosynthesis" evidence="1">
    <location>
        <begin position="32"/>
        <end position="121"/>
    </location>
</feature>
<dbReference type="Pfam" id="PF02579">
    <property type="entry name" value="Nitro_FeMo-Co"/>
    <property type="match status" value="1"/>
</dbReference>
<evidence type="ECO:0000313" key="3">
    <source>
        <dbReference type="Proteomes" id="UP000322876"/>
    </source>
</evidence>
<name>A0A5A8F7X4_9BACT</name>
<protein>
    <recommendedName>
        <fullName evidence="1">Dinitrogenase iron-molybdenum cofactor biosynthesis domain-containing protein</fullName>
    </recommendedName>
</protein>
<dbReference type="Proteomes" id="UP000322876">
    <property type="component" value="Unassembled WGS sequence"/>
</dbReference>
<accession>A0A5A8F7X4</accession>
<dbReference type="AlphaFoldDB" id="A0A5A8F7X4"/>
<dbReference type="OrthoDB" id="280278at2"/>
<dbReference type="EMBL" id="VFJB01000004">
    <property type="protein sequence ID" value="KAA0258352.1"/>
    <property type="molecule type" value="Genomic_DNA"/>
</dbReference>
<organism evidence="2 3">
    <name type="scientific">Deferribacter autotrophicus</name>
    <dbReference type="NCBI Taxonomy" id="500465"/>
    <lineage>
        <taxon>Bacteria</taxon>
        <taxon>Pseudomonadati</taxon>
        <taxon>Deferribacterota</taxon>
        <taxon>Deferribacteres</taxon>
        <taxon>Deferribacterales</taxon>
        <taxon>Deferribacteraceae</taxon>
        <taxon>Deferribacter</taxon>
    </lineage>
</organism>
<evidence type="ECO:0000259" key="1">
    <source>
        <dbReference type="Pfam" id="PF02579"/>
    </source>
</evidence>
<dbReference type="InterPro" id="IPR003731">
    <property type="entry name" value="Di-Nase_FeMo-co_biosynth"/>
</dbReference>
<keyword evidence="3" id="KW-1185">Reference proteome</keyword>
<gene>
    <name evidence="2" type="ORF">FHQ18_04115</name>
</gene>